<sequence length="368" mass="40659">MEVSFSRLQLIFLLLLSLGISNHVLIIPHLIQAAGRDAWISIIVAYLVLIGWSVILYVILRSMRTSPLDSWLIERIGKFGSRIVTGGLAFYLLIAGTLIIFDTVKNINIYFLPHTPNLVITLTFILLSYNAARSGLKTLIYLSAALLPLVWILGFGVSSMTMSSKDYGMLYPVFTEGILPDIRGGAIVFGGSMDLLIILLLQYKLKKPLNYGTLFVLLTILIGLIMGPTIGATAAFGPFQAGNMRFPAFEQWRLVMLGRQISHVDFLAVFQLMSGSVLRTALIIHLVSETLGGRSIKPIFRQSLMLSVTAIMSLPTLMELSDILVQKLIHNYFYTYSLWFGIIITGILLAAVCLPKKKKGGKANESVT</sequence>
<keyword evidence="5 8" id="KW-0812">Transmembrane</keyword>
<evidence type="ECO:0000256" key="6">
    <source>
        <dbReference type="ARBA" id="ARBA00022989"/>
    </source>
</evidence>
<feature type="transmembrane region" description="Helical" evidence="8">
    <location>
        <begin position="43"/>
        <end position="60"/>
    </location>
</feature>
<feature type="transmembrane region" description="Helical" evidence="8">
    <location>
        <begin position="266"/>
        <end position="287"/>
    </location>
</feature>
<keyword evidence="7 8" id="KW-0472">Membrane</keyword>
<keyword evidence="6 8" id="KW-1133">Transmembrane helix</keyword>
<evidence type="ECO:0000313" key="9">
    <source>
        <dbReference type="EMBL" id="UVI32992.1"/>
    </source>
</evidence>
<comment type="similarity">
    <text evidence="2">Belongs to the amino acid-polyamine-organocation (APC) superfamily. Spore germination protein (SGP) (TC 2.A.3.9) family.</text>
</comment>
<accession>A0ABY5SG67</accession>
<feature type="transmembrane region" description="Helical" evidence="8">
    <location>
        <begin position="182"/>
        <end position="201"/>
    </location>
</feature>
<reference evidence="9" key="1">
    <citation type="submission" date="2022-01" db="EMBL/GenBank/DDBJ databases">
        <title>Paenibacillus spongiae sp. nov., isolated from marine sponge.</title>
        <authorList>
            <person name="Li Z."/>
            <person name="Zhang M."/>
        </authorList>
    </citation>
    <scope>NUCLEOTIDE SEQUENCE</scope>
    <source>
        <strain evidence="9">PHS-Z3</strain>
    </source>
</reference>
<gene>
    <name evidence="9" type="ORF">L1F29_14655</name>
</gene>
<keyword evidence="10" id="KW-1185">Reference proteome</keyword>
<feature type="transmembrane region" description="Helical" evidence="8">
    <location>
        <begin position="333"/>
        <end position="354"/>
    </location>
</feature>
<evidence type="ECO:0000256" key="1">
    <source>
        <dbReference type="ARBA" id="ARBA00004141"/>
    </source>
</evidence>
<protein>
    <submittedName>
        <fullName evidence="9">GerAB/ArcD/ProY family transporter</fullName>
    </submittedName>
</protein>
<keyword evidence="3" id="KW-0813">Transport</keyword>
<dbReference type="EMBL" id="CP091430">
    <property type="protein sequence ID" value="UVI32992.1"/>
    <property type="molecule type" value="Genomic_DNA"/>
</dbReference>
<proteinExistence type="inferred from homology"/>
<organism evidence="9 10">
    <name type="scientific">Paenibacillus spongiae</name>
    <dbReference type="NCBI Taxonomy" id="2909671"/>
    <lineage>
        <taxon>Bacteria</taxon>
        <taxon>Bacillati</taxon>
        <taxon>Bacillota</taxon>
        <taxon>Bacilli</taxon>
        <taxon>Bacillales</taxon>
        <taxon>Paenibacillaceae</taxon>
        <taxon>Paenibacillus</taxon>
    </lineage>
</organism>
<dbReference type="RefSeq" id="WP_258389045.1">
    <property type="nucleotide sequence ID" value="NZ_CP091430.1"/>
</dbReference>
<evidence type="ECO:0000256" key="5">
    <source>
        <dbReference type="ARBA" id="ARBA00022692"/>
    </source>
</evidence>
<dbReference type="PANTHER" id="PTHR34975:SF2">
    <property type="entry name" value="SPORE GERMINATION PROTEIN A2"/>
    <property type="match status" value="1"/>
</dbReference>
<evidence type="ECO:0000313" key="10">
    <source>
        <dbReference type="Proteomes" id="UP001057877"/>
    </source>
</evidence>
<keyword evidence="4" id="KW-0309">Germination</keyword>
<feature type="transmembrane region" description="Helical" evidence="8">
    <location>
        <begin position="213"/>
        <end position="236"/>
    </location>
</feature>
<evidence type="ECO:0000256" key="7">
    <source>
        <dbReference type="ARBA" id="ARBA00023136"/>
    </source>
</evidence>
<dbReference type="Pfam" id="PF03845">
    <property type="entry name" value="Spore_permease"/>
    <property type="match status" value="1"/>
</dbReference>
<evidence type="ECO:0000256" key="4">
    <source>
        <dbReference type="ARBA" id="ARBA00022544"/>
    </source>
</evidence>
<evidence type="ECO:0000256" key="2">
    <source>
        <dbReference type="ARBA" id="ARBA00007998"/>
    </source>
</evidence>
<dbReference type="InterPro" id="IPR004761">
    <property type="entry name" value="Spore_GerAB"/>
</dbReference>
<dbReference type="PANTHER" id="PTHR34975">
    <property type="entry name" value="SPORE GERMINATION PROTEIN A2"/>
    <property type="match status" value="1"/>
</dbReference>
<dbReference type="Proteomes" id="UP001057877">
    <property type="component" value="Chromosome"/>
</dbReference>
<name>A0ABY5SG67_9BACL</name>
<feature type="transmembrane region" description="Helical" evidence="8">
    <location>
        <begin position="139"/>
        <end position="162"/>
    </location>
</feature>
<comment type="subcellular location">
    <subcellularLocation>
        <location evidence="1">Membrane</location>
        <topology evidence="1">Multi-pass membrane protein</topology>
    </subcellularLocation>
</comment>
<feature type="transmembrane region" description="Helical" evidence="8">
    <location>
        <begin position="81"/>
        <end position="101"/>
    </location>
</feature>
<feature type="transmembrane region" description="Helical" evidence="8">
    <location>
        <begin position="299"/>
        <end position="318"/>
    </location>
</feature>
<feature type="transmembrane region" description="Helical" evidence="8">
    <location>
        <begin position="107"/>
        <end position="127"/>
    </location>
</feature>
<evidence type="ECO:0000256" key="3">
    <source>
        <dbReference type="ARBA" id="ARBA00022448"/>
    </source>
</evidence>
<evidence type="ECO:0000256" key="8">
    <source>
        <dbReference type="SAM" id="Phobius"/>
    </source>
</evidence>